<name>A0A6A4CPA2_9STRA</name>
<feature type="compositionally biased region" description="Acidic residues" evidence="1">
    <location>
        <begin position="8"/>
        <end position="44"/>
    </location>
</feature>
<sequence>MHNAGSEMLEESEEMEEASQDDTEELSDLELADELEQMAEDISSEMETKMRAPGKYAHTTRVQLAGKGMAHGAGVTKLSGFASMAEYVHNYAMKNDAADPRHSSKWDKKTCQSRWNAVQVLQSYPRARDETDWVRGN</sequence>
<dbReference type="Proteomes" id="UP000437068">
    <property type="component" value="Unassembled WGS sequence"/>
</dbReference>
<gene>
    <name evidence="2" type="ORF">PF001_g17989</name>
</gene>
<evidence type="ECO:0000313" key="3">
    <source>
        <dbReference type="Proteomes" id="UP000437068"/>
    </source>
</evidence>
<evidence type="ECO:0000256" key="1">
    <source>
        <dbReference type="SAM" id="MobiDB-lite"/>
    </source>
</evidence>
<reference evidence="2 3" key="1">
    <citation type="submission" date="2018-08" db="EMBL/GenBank/DDBJ databases">
        <title>Genomic investigation of the strawberry pathogen Phytophthora fragariae indicates pathogenicity is determined by transcriptional variation in three key races.</title>
        <authorList>
            <person name="Adams T.M."/>
            <person name="Armitage A.D."/>
            <person name="Sobczyk M.K."/>
            <person name="Bates H.J."/>
            <person name="Dunwell J.M."/>
            <person name="Nellist C.F."/>
            <person name="Harrison R.J."/>
        </authorList>
    </citation>
    <scope>NUCLEOTIDE SEQUENCE [LARGE SCALE GENOMIC DNA]</scope>
    <source>
        <strain evidence="2 3">A4</strain>
    </source>
</reference>
<evidence type="ECO:0000313" key="2">
    <source>
        <dbReference type="EMBL" id="KAE9294010.1"/>
    </source>
</evidence>
<proteinExistence type="predicted"/>
<feature type="region of interest" description="Disordered" evidence="1">
    <location>
        <begin position="1"/>
        <end position="56"/>
    </location>
</feature>
<dbReference type="AlphaFoldDB" id="A0A6A4CPA2"/>
<dbReference type="EMBL" id="QXGE01001340">
    <property type="protein sequence ID" value="KAE9294010.1"/>
    <property type="molecule type" value="Genomic_DNA"/>
</dbReference>
<organism evidence="2 3">
    <name type="scientific">Phytophthora fragariae</name>
    <dbReference type="NCBI Taxonomy" id="53985"/>
    <lineage>
        <taxon>Eukaryota</taxon>
        <taxon>Sar</taxon>
        <taxon>Stramenopiles</taxon>
        <taxon>Oomycota</taxon>
        <taxon>Peronosporomycetes</taxon>
        <taxon>Peronosporales</taxon>
        <taxon>Peronosporaceae</taxon>
        <taxon>Phytophthora</taxon>
    </lineage>
</organism>
<protein>
    <submittedName>
        <fullName evidence="2">Uncharacterized protein</fullName>
    </submittedName>
</protein>
<comment type="caution">
    <text evidence="2">The sequence shown here is derived from an EMBL/GenBank/DDBJ whole genome shotgun (WGS) entry which is preliminary data.</text>
</comment>
<accession>A0A6A4CPA2</accession>